<feature type="transmembrane region" description="Helical" evidence="7">
    <location>
        <begin position="25"/>
        <end position="46"/>
    </location>
</feature>
<evidence type="ECO:0000313" key="8">
    <source>
        <dbReference type="EMBL" id="CCD18792.1"/>
    </source>
</evidence>
<evidence type="ECO:0000256" key="1">
    <source>
        <dbReference type="ARBA" id="ARBA00004141"/>
    </source>
</evidence>
<dbReference type="AlphaFoldDB" id="F9WMN4"/>
<dbReference type="PANTHER" id="PTHR12385">
    <property type="entry name" value="CHOLINE TRANSPORTER-LIKE (SLC FAMILY 44)"/>
    <property type="match status" value="1"/>
</dbReference>
<evidence type="ECO:0000256" key="5">
    <source>
        <dbReference type="ARBA" id="ARBA00023136"/>
    </source>
</evidence>
<comment type="subcellular location">
    <subcellularLocation>
        <location evidence="7">Cell membrane</location>
        <topology evidence="7">Multi-pass membrane protein</topology>
    </subcellularLocation>
    <subcellularLocation>
        <location evidence="1">Membrane</location>
        <topology evidence="1">Multi-pass membrane protein</topology>
    </subcellularLocation>
</comment>
<keyword evidence="6" id="KW-0325">Glycoprotein</keyword>
<proteinExistence type="inferred from homology"/>
<keyword evidence="9" id="KW-1185">Reference proteome</keyword>
<evidence type="ECO:0000256" key="4">
    <source>
        <dbReference type="ARBA" id="ARBA00022989"/>
    </source>
</evidence>
<keyword evidence="3 7" id="KW-0812">Transmembrane</keyword>
<feature type="non-terminal residue" evidence="8">
    <location>
        <position position="461"/>
    </location>
</feature>
<comment type="function">
    <text evidence="7">Choline transporter.</text>
</comment>
<evidence type="ECO:0000256" key="3">
    <source>
        <dbReference type="ARBA" id="ARBA00022692"/>
    </source>
</evidence>
<dbReference type="Proteomes" id="UP000009027">
    <property type="component" value="Unassembled WGS sequence"/>
</dbReference>
<evidence type="ECO:0000256" key="2">
    <source>
        <dbReference type="ARBA" id="ARBA00007168"/>
    </source>
</evidence>
<reference evidence="8 9" key="1">
    <citation type="journal article" date="2012" name="Proc. Natl. Acad. Sci. U.S.A.">
        <title>Antigenic diversity is generated by distinct evolutionary mechanisms in African trypanosome species.</title>
        <authorList>
            <person name="Jackson A.P."/>
            <person name="Berry A."/>
            <person name="Aslett M."/>
            <person name="Allison H.C."/>
            <person name="Burton P."/>
            <person name="Vavrova-Anderson J."/>
            <person name="Brown R."/>
            <person name="Browne H."/>
            <person name="Corton N."/>
            <person name="Hauser H."/>
            <person name="Gamble J."/>
            <person name="Gilderthorp R."/>
            <person name="Marcello L."/>
            <person name="McQuillan J."/>
            <person name="Otto T.D."/>
            <person name="Quail M.A."/>
            <person name="Sanders M.J."/>
            <person name="van Tonder A."/>
            <person name="Ginger M.L."/>
            <person name="Field M.C."/>
            <person name="Barry J.D."/>
            <person name="Hertz-Fowler C."/>
            <person name="Berriman M."/>
        </authorList>
    </citation>
    <scope>NUCLEOTIDE SEQUENCE</scope>
    <source>
        <strain evidence="8 9">Y486</strain>
    </source>
</reference>
<name>F9WMN4_TRYVY</name>
<comment type="similarity">
    <text evidence="2 7">Belongs to the CTL (choline transporter-like) family.</text>
</comment>
<dbReference type="InterPro" id="IPR007603">
    <property type="entry name" value="Choline_transptr-like"/>
</dbReference>
<dbReference type="VEuPathDB" id="TriTrypDB:TvY486_0014930"/>
<feature type="transmembrane region" description="Helical" evidence="7">
    <location>
        <begin position="249"/>
        <end position="273"/>
    </location>
</feature>
<feature type="transmembrane region" description="Helical" evidence="7">
    <location>
        <begin position="293"/>
        <end position="314"/>
    </location>
</feature>
<dbReference type="PANTHER" id="PTHR12385:SF14">
    <property type="entry name" value="CHOLINE TRANSPORTER-LIKE 2"/>
    <property type="match status" value="1"/>
</dbReference>
<sequence length="461" mass="51475">MCCFGEEKDSDEPQTYESSRSCTDVVFAIIFLLTWLCFVGLSAFAIKENDFKNAIYGADYLGFYCGQGEGPADFSDRIPDYAPFQSKNWTDNTHVWYPLPLTKGYMAMFNPMAFFNIGVCVKTCPTADAASVATFLNNPGDLNASQAKALKVYSYGTISRSGPLASSASEMYVTFNTTALLRKCLPTLEQSQEVRDRVLMSPYAEKVYAFVVTAVREIQAAWRVIVIMTVVSLILCFVFVYAMRLIITAIVWFIMFLTFAIMVAAGSILLYLYIHDGKLSDHKLLDTSTYGPFLIFGVIFAWAAALVFCFMVLGMYSRVRLACAMVKISSRVVVGVPSAIVLPIMGNFMAIALLVWSIILALCLYTARDTGKKYSLIPVTDSLKFTNVDMQVVENSTLYNVTTEALNSQYSFHYILLFEVFAFLWSVGFINALCFTSAAFVCVFWYFSTLGNDKRVPFCCV</sequence>
<protein>
    <recommendedName>
        <fullName evidence="7">Choline transporter-like protein</fullName>
    </recommendedName>
</protein>
<gene>
    <name evidence="8" type="ORF">TvY486_0014930</name>
</gene>
<dbReference type="GO" id="GO:0022857">
    <property type="term" value="F:transmembrane transporter activity"/>
    <property type="evidence" value="ECO:0007669"/>
    <property type="project" value="UniProtKB-UniRule"/>
</dbReference>
<dbReference type="EMBL" id="CAEX01001886">
    <property type="protein sequence ID" value="CCD18792.1"/>
    <property type="molecule type" value="Genomic_DNA"/>
</dbReference>
<dbReference type="Pfam" id="PF04515">
    <property type="entry name" value="Choline_transpo"/>
    <property type="match status" value="1"/>
</dbReference>
<organism evidence="8 9">
    <name type="scientific">Trypanosoma vivax (strain Y486)</name>
    <dbReference type="NCBI Taxonomy" id="1055687"/>
    <lineage>
        <taxon>Eukaryota</taxon>
        <taxon>Discoba</taxon>
        <taxon>Euglenozoa</taxon>
        <taxon>Kinetoplastea</taxon>
        <taxon>Metakinetoplastina</taxon>
        <taxon>Trypanosomatida</taxon>
        <taxon>Trypanosomatidae</taxon>
        <taxon>Trypanosoma</taxon>
        <taxon>Duttonella</taxon>
    </lineage>
</organism>
<keyword evidence="5 7" id="KW-0472">Membrane</keyword>
<evidence type="ECO:0000256" key="6">
    <source>
        <dbReference type="ARBA" id="ARBA00023180"/>
    </source>
</evidence>
<accession>F9WMN4</accession>
<comment type="caution">
    <text evidence="7">Lacks conserved residue(s) required for the propagation of feature annotation.</text>
</comment>
<evidence type="ECO:0000256" key="7">
    <source>
        <dbReference type="RuleBase" id="RU368066"/>
    </source>
</evidence>
<feature type="transmembrane region" description="Helical" evidence="7">
    <location>
        <begin position="414"/>
        <end position="447"/>
    </location>
</feature>
<dbReference type="GO" id="GO:0005886">
    <property type="term" value="C:plasma membrane"/>
    <property type="evidence" value="ECO:0007669"/>
    <property type="project" value="UniProtKB-SubCell"/>
</dbReference>
<evidence type="ECO:0000313" key="9">
    <source>
        <dbReference type="Proteomes" id="UP000009027"/>
    </source>
</evidence>
<feature type="transmembrane region" description="Helical" evidence="7">
    <location>
        <begin position="220"/>
        <end position="242"/>
    </location>
</feature>
<keyword evidence="4 7" id="KW-1133">Transmembrane helix</keyword>